<reference evidence="1 2" key="1">
    <citation type="journal article" date="2016" name="Int. J. Syst. Evol. Microbiol.">
        <title>Panacibacter ginsenosidivorans gen. nov., sp. nov., with ginsenoside converting activity isolated from soil of a ginseng field.</title>
        <authorList>
            <person name="Siddiqi M.Z."/>
            <person name="Muhammad Shafi S."/>
            <person name="Choi K.D."/>
            <person name="Im W.T."/>
        </authorList>
    </citation>
    <scope>NUCLEOTIDE SEQUENCE [LARGE SCALE GENOMIC DNA]</scope>
    <source>
        <strain evidence="1 2">Gsoil1550</strain>
    </source>
</reference>
<dbReference type="Gene3D" id="2.60.40.10">
    <property type="entry name" value="Immunoglobulins"/>
    <property type="match status" value="1"/>
</dbReference>
<dbReference type="RefSeq" id="WP_147187865.1">
    <property type="nucleotide sequence ID" value="NZ_CP042435.1"/>
</dbReference>
<sequence>MSPSKSSIVLVRFFITVLFLSPLLVSNAQCYKEFKYALGTNGDAEAYDIVDAGNSNFFVIGTTVEDATGKNILVTKMSAGGAILWSRTYGGAGTEVVRKASRTTDNGLLIAGSTGSFSNAKGDIMCMKINEDGTLLWLRRFGSNAINGDLGMDIIETSGGGYALAGATNSSGLNAHMAVIKLNQAANIVWSKSFDCGFKANGIGVTDNGTSLMVTADIQQSGADADGIITELNKGNGQFIKAVKLHPLTGGLSSPYISKDIANGGFWVSGHLTDRTQPSKMQQIVLRLDDELNITTTYKLVLPDYANNNFTGFQYMNNGGFIACSGMQSLSNGFIFSVREDASVVFAKKLVGGSDRKLTALRLIGNKIISVGSDRRGANNEMFIIGFDSSGVMESTCKTDTANLSVQTHSFTESPFNWTAISDVVFKNIGADFTKKATSLNAIVLCSVKCDSAPAVHANFEIPDTICVNTPVPIINKTTGATICFWNFGISGVNDSTNIYTSSDTLPLPFTYRAPGVYNIDLIADKGLSTETILTKTIIVVASPAGKILFDTSFCKGDSLLIKTDFTSDSYLWSNGAITNFIVIKEPGNYWIETDHYGCVVRDSIYVTENALPVVYLGNDTTVCSQNLLLNAGNPGATYVWQDGTTAQTFNVASSGSYKVQVKDINSCINRDSIKISMYAKMEWEHNAATTVCTGNTTQLFVRGANLKTYSWSPAITLSDSTISNPVARPFDTTLYTIHVTDNNGCRGTDSVRVNVKPAPFVITMDSTTICAGSQIALATMSTAGVSYAWSPNDYLSNISGGGAMATPEKSIKYFVTVTATNGCTDSDSISIYVNPSPAVAAGTLDTLVCPGAKVSLAAISPTAISYKWMPSLNLDDASSASPVATPAVTTDYYVKAFNQYGCTATDTVHVDVKRKAPAAIEPAFVTVCPGTAVTLKATGGDVYQWFPIDLSLEKGDTTFTVAPLITTTYKVLATDANCGITDTAYATVNISSPASINISKSNDVDCILSTATLKAEGGVNYRWSPENTLSDATTATPVAFPMQTTTYHVKVTNSGGCISTDSVTVFVFKASVENGYKLPTAFTPNNDGNNDCFGLRTWGPLMSLQFNIYNREGTLIFHTNNASDCWDGTYKGVRQPTGSYVYQIKAKVSCGVINHSGSVVLIR</sequence>
<keyword evidence="2" id="KW-1185">Reference proteome</keyword>
<dbReference type="NCBIfam" id="TIGR04131">
    <property type="entry name" value="Bac_Flav_CTERM"/>
    <property type="match status" value="1"/>
</dbReference>
<dbReference type="InterPro" id="IPR026341">
    <property type="entry name" value="T9SS_type_B"/>
</dbReference>
<dbReference type="PANTHER" id="PTHR42754:SF1">
    <property type="entry name" value="LIPOPROTEIN"/>
    <property type="match status" value="1"/>
</dbReference>
<evidence type="ECO:0000313" key="2">
    <source>
        <dbReference type="Proteomes" id="UP000321533"/>
    </source>
</evidence>
<accession>A0A5B8V4V7</accession>
<dbReference type="InterPro" id="IPR013783">
    <property type="entry name" value="Ig-like_fold"/>
</dbReference>
<dbReference type="InterPro" id="IPR035986">
    <property type="entry name" value="PKD_dom_sf"/>
</dbReference>
<proteinExistence type="predicted"/>
<name>A0A5B8V4V7_9BACT</name>
<organism evidence="1 2">
    <name type="scientific">Panacibacter ginsenosidivorans</name>
    <dbReference type="NCBI Taxonomy" id="1813871"/>
    <lineage>
        <taxon>Bacteria</taxon>
        <taxon>Pseudomonadati</taxon>
        <taxon>Bacteroidota</taxon>
        <taxon>Chitinophagia</taxon>
        <taxon>Chitinophagales</taxon>
        <taxon>Chitinophagaceae</taxon>
        <taxon>Panacibacter</taxon>
    </lineage>
</organism>
<dbReference type="PANTHER" id="PTHR42754">
    <property type="entry name" value="ENDOGLUCANASE"/>
    <property type="match status" value="1"/>
</dbReference>
<dbReference type="SUPFAM" id="SSF49299">
    <property type="entry name" value="PKD domain"/>
    <property type="match status" value="1"/>
</dbReference>
<dbReference type="AlphaFoldDB" id="A0A5B8V4V7"/>
<dbReference type="Pfam" id="PF13585">
    <property type="entry name" value="CHU_C"/>
    <property type="match status" value="1"/>
</dbReference>
<dbReference type="Proteomes" id="UP000321533">
    <property type="component" value="Chromosome"/>
</dbReference>
<dbReference type="EMBL" id="CP042435">
    <property type="protein sequence ID" value="QEC66065.1"/>
    <property type="molecule type" value="Genomic_DNA"/>
</dbReference>
<gene>
    <name evidence="1" type="ORF">FRZ67_01615</name>
</gene>
<evidence type="ECO:0000313" key="1">
    <source>
        <dbReference type="EMBL" id="QEC66065.1"/>
    </source>
</evidence>
<dbReference type="KEGG" id="pgin:FRZ67_01615"/>
<protein>
    <submittedName>
        <fullName evidence="1">Gliding motility-associated C-terminal domain-containing protein</fullName>
    </submittedName>
</protein>
<dbReference type="OrthoDB" id="9765926at2"/>